<feature type="region of interest" description="Disordered" evidence="17">
    <location>
        <begin position="941"/>
        <end position="977"/>
    </location>
</feature>
<dbReference type="GO" id="GO:0000786">
    <property type="term" value="C:nucleosome"/>
    <property type="evidence" value="ECO:0007669"/>
    <property type="project" value="UniProtKB-KW"/>
</dbReference>
<dbReference type="Pfam" id="PF13432">
    <property type="entry name" value="TPR_16"/>
    <property type="match status" value="1"/>
</dbReference>
<evidence type="ECO:0000256" key="17">
    <source>
        <dbReference type="SAM" id="MobiDB-lite"/>
    </source>
</evidence>
<dbReference type="InterPro" id="IPR045075">
    <property type="entry name" value="Syf1-like"/>
</dbReference>
<dbReference type="GeneID" id="87812279"/>
<dbReference type="SMART" id="SM00386">
    <property type="entry name" value="HAT"/>
    <property type="match status" value="11"/>
</dbReference>
<feature type="region of interest" description="Disordered" evidence="17">
    <location>
        <begin position="106"/>
        <end position="133"/>
    </location>
</feature>
<keyword evidence="4" id="KW-0158">Chromosome</keyword>
<comment type="subcellular location">
    <subcellularLocation>
        <location evidence="2">Chromosome</location>
        <location evidence="2">Centromere</location>
    </subcellularLocation>
    <subcellularLocation>
        <location evidence="1">Nucleus</location>
    </subcellularLocation>
</comment>
<keyword evidence="10" id="KW-0544">Nucleosome core</keyword>
<comment type="similarity">
    <text evidence="3">Belongs to the histone H3 family.</text>
</comment>
<dbReference type="InterPro" id="IPR007125">
    <property type="entry name" value="H2A/H2B/H3"/>
</dbReference>
<dbReference type="SUPFAM" id="SSF48452">
    <property type="entry name" value="TPR-like"/>
    <property type="match status" value="4"/>
</dbReference>
<keyword evidence="7" id="KW-0238">DNA-binding</keyword>
<dbReference type="Pfam" id="PF00125">
    <property type="entry name" value="Histone"/>
    <property type="match status" value="1"/>
</dbReference>
<evidence type="ECO:0000256" key="15">
    <source>
        <dbReference type="ARBA" id="ARBA00044234"/>
    </source>
</evidence>
<dbReference type="GO" id="GO:0046540">
    <property type="term" value="C:U4/U6 x U5 tri-snRNP complex"/>
    <property type="evidence" value="ECO:0007669"/>
    <property type="project" value="TreeGrafter"/>
</dbReference>
<dbReference type="RefSeq" id="XP_062631641.1">
    <property type="nucleotide sequence ID" value="XM_062775657.1"/>
</dbReference>
<dbReference type="GO" id="GO:0000244">
    <property type="term" value="P:spliceosomal tri-snRNP complex assembly"/>
    <property type="evidence" value="ECO:0007669"/>
    <property type="project" value="TreeGrafter"/>
</dbReference>
<dbReference type="Pfam" id="PF06424">
    <property type="entry name" value="PRP1_N"/>
    <property type="match status" value="1"/>
</dbReference>
<sequence>MSHIGTVRSLPKEHRYAFLQQQAPASYVAGLGRGASGFTTRSDIGPAREGPSAETIAEAMAKRGEEIPDPEQFQDPENERNLFAGTVYEADDEEADRIWDSVDDRMDSRRRARREASEAEAAAKERANNPKIQTQFADLKRGLSSLADSDWEAIPDAGNLTGKRRKRNMRLEENQNGRTYAVSDSVLAGAAARSTVLGELDQAQQENGGFDTPAADGTMTDFVSIGNARDRVLSLKLDQAGADATNGSSTSIDPRGYMTALNSQVLQSDAQIGDIKQARQLLQNLIQSNPKHAPGWIAAASLEVHAKKMVAARKIIAEGCEKCPKSEDVWFHAAELNTPENAKRILARAVENVPTSVKIWLKAASIESDVSAKRRVLRKALEFVPNSVRLWKETVNLEDDPEDARILLTRAVEVIPKSAELWLNLARLETPEKAKQVLNSARAEIPTSHEIWIAAGRLMEQSATADGKIDDNPEARKKLASQIDRLMKGAVARLTANQAILTREQWLQEAEKCEADGSPLTAQAIVKSTIHMDIEEEDRRTVWLEDAERAEKGGFPEVARAVYVVLIENFPTSPGVWRKAAEFEKAHGTPDAVQDILMQGAEHCPHAEVLWLMAAKEKWVAGDVVGAQQVLSKAFEENEDSESIFLAAAKIASETNETEAAQQILQKARTQANTERVWMKSAVLERQLGRLDDAIATLNEAIKRFPQFDKLHMIKGQILESKGDVAGARAAYAQGTRSNPKSVPLWILSARLEEKAGVTIKARSLLEKARLHNQKNDELWAESIKIEERAGSTQQAKSLLSRAMQECPTSPLLWSLSIFMENPQQRKGRSVDALKKAGEHPLVIIAVARLFWAERKIEKTRQWMQNAIKADADWGDAWGWWLKFEREYGEKERQEAVIKQAEAAQPHHGPVWQAVSKELGNSQRTPTRHVARGSSIMVRTIAPGKGAPPKKLTGGKHLRHPGPNLDPAPAPPRRKHRFRPGTVALKEIRRYQKSTELLIAKLPFSRVVREVAVNLTSIDAGELRWQSSAILALQEATEAFLVHLFEDSNLCTVHAKRVTLMTKDMQLARRLRGPWGGLG</sequence>
<reference evidence="20" key="1">
    <citation type="submission" date="2023-10" db="EMBL/GenBank/DDBJ databases">
        <authorList>
            <person name="Noh H."/>
        </authorList>
    </citation>
    <scope>NUCLEOTIDE SEQUENCE</scope>
    <source>
        <strain evidence="20">DUCC4014</strain>
    </source>
</reference>
<dbReference type="InterPro" id="IPR010491">
    <property type="entry name" value="PRP1_N"/>
</dbReference>
<evidence type="ECO:0000256" key="4">
    <source>
        <dbReference type="ARBA" id="ARBA00022454"/>
    </source>
</evidence>
<gene>
    <name evidence="20" type="primary">prp1</name>
    <name evidence="20" type="ORF">LOC62_07G009116</name>
</gene>
<dbReference type="Proteomes" id="UP000827549">
    <property type="component" value="Chromosome 7"/>
</dbReference>
<dbReference type="GO" id="GO:0000775">
    <property type="term" value="C:chromosome, centromeric region"/>
    <property type="evidence" value="ECO:0007669"/>
    <property type="project" value="UniProtKB-SubCell"/>
</dbReference>
<evidence type="ECO:0000256" key="6">
    <source>
        <dbReference type="ARBA" id="ARBA00022737"/>
    </source>
</evidence>
<dbReference type="Gene3D" id="1.25.40.10">
    <property type="entry name" value="Tetratricopeptide repeat domain"/>
    <property type="match status" value="4"/>
</dbReference>
<dbReference type="EMBL" id="CP086720">
    <property type="protein sequence ID" value="WOO85615.1"/>
    <property type="molecule type" value="Genomic_DNA"/>
</dbReference>
<dbReference type="GO" id="GO:0071013">
    <property type="term" value="C:catalytic step 2 spliceosome"/>
    <property type="evidence" value="ECO:0007669"/>
    <property type="project" value="TreeGrafter"/>
</dbReference>
<keyword evidence="6" id="KW-0677">Repeat</keyword>
<evidence type="ECO:0000256" key="12">
    <source>
        <dbReference type="ARBA" id="ARBA00043846"/>
    </source>
</evidence>
<keyword evidence="9" id="KW-0539">Nucleus</keyword>
<comment type="subunit">
    <text evidence="13">Component of centromeric nucleosomes, where DNA is wrapped around a histone octamer core. The octamer contains two molecules each of H2A, H2B, CSE4/CENPA and H4 assembled in one CSE4-H4 heterotetramer and two H2A-H2B heterodimers. Interacts with the inner kinetochore.</text>
</comment>
<dbReference type="GO" id="GO:0046982">
    <property type="term" value="F:protein heterodimerization activity"/>
    <property type="evidence" value="ECO:0007669"/>
    <property type="project" value="InterPro"/>
</dbReference>
<evidence type="ECO:0000256" key="16">
    <source>
        <dbReference type="ARBA" id="ARBA00044336"/>
    </source>
</evidence>
<dbReference type="InterPro" id="IPR003107">
    <property type="entry name" value="HAT"/>
</dbReference>
<dbReference type="FunFam" id="1.25.40.10:FF:000256">
    <property type="entry name" value="Probable pre-mRNA splicing factor prp1"/>
    <property type="match status" value="1"/>
</dbReference>
<protein>
    <recommendedName>
        <fullName evidence="14">Histone H3-like centromeric protein CSE4</fullName>
    </recommendedName>
    <alternativeName>
        <fullName evidence="16">CENP-A homolog</fullName>
    </alternativeName>
    <alternativeName>
        <fullName evidence="15">CENPA homolog</fullName>
    </alternativeName>
</protein>
<dbReference type="FunFam" id="1.25.40.10:FF:000774">
    <property type="entry name" value="Unplaced genomic scaffold supercont1.1, whole genome shotgun sequence"/>
    <property type="match status" value="1"/>
</dbReference>
<feature type="compositionally biased region" description="Basic and acidic residues" evidence="17">
    <location>
        <begin position="106"/>
        <end position="128"/>
    </location>
</feature>
<dbReference type="InterPro" id="IPR000164">
    <property type="entry name" value="Histone_H3/CENP-A"/>
</dbReference>
<evidence type="ECO:0000256" key="1">
    <source>
        <dbReference type="ARBA" id="ARBA00004123"/>
    </source>
</evidence>
<evidence type="ECO:0000256" key="9">
    <source>
        <dbReference type="ARBA" id="ARBA00023242"/>
    </source>
</evidence>
<dbReference type="PANTHER" id="PTHR11246">
    <property type="entry name" value="PRE-MRNA SPLICING FACTOR"/>
    <property type="match status" value="1"/>
</dbReference>
<comment type="function">
    <text evidence="12">Histone H3-like nucleosomal protein that is specifically found in centromeric nucleosomes. Replaces conventional H3 in the nucleosome core of centromeric chromatin that serves as an assembly site for the inner kinetochore. Required for recruitment and assembly of kinetochore proteins, mitotic progression and chromosome segregation. May serve as an epigenetic mark that propagates centromere identity through replication and cell division.</text>
</comment>
<keyword evidence="21" id="KW-1185">Reference proteome</keyword>
<evidence type="ECO:0000256" key="2">
    <source>
        <dbReference type="ARBA" id="ARBA00004584"/>
    </source>
</evidence>
<name>A0AAF0YF58_9TREE</name>
<evidence type="ECO:0000313" key="20">
    <source>
        <dbReference type="EMBL" id="WOO85615.1"/>
    </source>
</evidence>
<organism evidence="20 21">
    <name type="scientific">Vanrija pseudolonga</name>
    <dbReference type="NCBI Taxonomy" id="143232"/>
    <lineage>
        <taxon>Eukaryota</taxon>
        <taxon>Fungi</taxon>
        <taxon>Dikarya</taxon>
        <taxon>Basidiomycota</taxon>
        <taxon>Agaricomycotina</taxon>
        <taxon>Tremellomycetes</taxon>
        <taxon>Trichosporonales</taxon>
        <taxon>Trichosporonaceae</taxon>
        <taxon>Vanrija</taxon>
    </lineage>
</organism>
<feature type="region of interest" description="Disordered" evidence="17">
    <location>
        <begin position="156"/>
        <end position="176"/>
    </location>
</feature>
<dbReference type="SUPFAM" id="SSF47113">
    <property type="entry name" value="Histone-fold"/>
    <property type="match status" value="1"/>
</dbReference>
<evidence type="ECO:0000256" key="13">
    <source>
        <dbReference type="ARBA" id="ARBA00044024"/>
    </source>
</evidence>
<evidence type="ECO:0000256" key="14">
    <source>
        <dbReference type="ARBA" id="ARBA00044180"/>
    </source>
</evidence>
<evidence type="ECO:0000256" key="10">
    <source>
        <dbReference type="ARBA" id="ARBA00023269"/>
    </source>
</evidence>
<dbReference type="Pfam" id="PF14559">
    <property type="entry name" value="TPR_19"/>
    <property type="match status" value="1"/>
</dbReference>
<proteinExistence type="inferred from homology"/>
<evidence type="ECO:0000256" key="5">
    <source>
        <dbReference type="ARBA" id="ARBA00022664"/>
    </source>
</evidence>
<evidence type="ECO:0000313" key="21">
    <source>
        <dbReference type="Proteomes" id="UP000827549"/>
    </source>
</evidence>
<evidence type="ECO:0000259" key="18">
    <source>
        <dbReference type="Pfam" id="PF00125"/>
    </source>
</evidence>
<evidence type="ECO:0000256" key="3">
    <source>
        <dbReference type="ARBA" id="ARBA00010343"/>
    </source>
</evidence>
<dbReference type="GO" id="GO:0030527">
    <property type="term" value="F:structural constituent of chromatin"/>
    <property type="evidence" value="ECO:0007669"/>
    <property type="project" value="InterPro"/>
</dbReference>
<dbReference type="PRINTS" id="PR00622">
    <property type="entry name" value="HISTONEH3"/>
</dbReference>
<evidence type="ECO:0000256" key="11">
    <source>
        <dbReference type="ARBA" id="ARBA00023328"/>
    </source>
</evidence>
<dbReference type="SMART" id="SM00428">
    <property type="entry name" value="H3"/>
    <property type="match status" value="1"/>
</dbReference>
<dbReference type="FunFam" id="1.10.20.10:FF:000087">
    <property type="entry name" value="Probable histone 3"/>
    <property type="match status" value="1"/>
</dbReference>
<dbReference type="CDD" id="cd22911">
    <property type="entry name" value="HFD_H3"/>
    <property type="match status" value="1"/>
</dbReference>
<keyword evidence="5" id="KW-0507">mRNA processing</keyword>
<accession>A0AAF0YF58</accession>
<keyword evidence="11" id="KW-0137">Centromere</keyword>
<evidence type="ECO:0000256" key="8">
    <source>
        <dbReference type="ARBA" id="ARBA00023187"/>
    </source>
</evidence>
<dbReference type="InterPro" id="IPR011990">
    <property type="entry name" value="TPR-like_helical_dom_sf"/>
</dbReference>
<evidence type="ECO:0000256" key="7">
    <source>
        <dbReference type="ARBA" id="ARBA00023125"/>
    </source>
</evidence>
<dbReference type="AlphaFoldDB" id="A0AAF0YF58"/>
<dbReference type="PANTHER" id="PTHR11246:SF1">
    <property type="entry name" value="PRE-MRNA-PROCESSING FACTOR 6"/>
    <property type="match status" value="1"/>
</dbReference>
<dbReference type="InterPro" id="IPR009072">
    <property type="entry name" value="Histone-fold"/>
</dbReference>
<dbReference type="Gene3D" id="1.10.20.10">
    <property type="entry name" value="Histone, subunit A"/>
    <property type="match status" value="1"/>
</dbReference>
<evidence type="ECO:0000259" key="19">
    <source>
        <dbReference type="Pfam" id="PF06424"/>
    </source>
</evidence>
<feature type="domain" description="PRP1 splicing factor N-terminal" evidence="19">
    <location>
        <begin position="23"/>
        <end position="163"/>
    </location>
</feature>
<keyword evidence="8" id="KW-0508">mRNA splicing</keyword>
<dbReference type="GO" id="GO:0003677">
    <property type="term" value="F:DNA binding"/>
    <property type="evidence" value="ECO:0007669"/>
    <property type="project" value="UniProtKB-KW"/>
</dbReference>
<feature type="domain" description="Core Histone H2A/H2B/H3" evidence="18">
    <location>
        <begin position="980"/>
        <end position="1071"/>
    </location>
</feature>